<organism evidence="1 2">
    <name type="scientific">Cinara cedri</name>
    <dbReference type="NCBI Taxonomy" id="506608"/>
    <lineage>
        <taxon>Eukaryota</taxon>
        <taxon>Metazoa</taxon>
        <taxon>Ecdysozoa</taxon>
        <taxon>Arthropoda</taxon>
        <taxon>Hexapoda</taxon>
        <taxon>Insecta</taxon>
        <taxon>Pterygota</taxon>
        <taxon>Neoptera</taxon>
        <taxon>Paraneoptera</taxon>
        <taxon>Hemiptera</taxon>
        <taxon>Sternorrhyncha</taxon>
        <taxon>Aphidomorpha</taxon>
        <taxon>Aphidoidea</taxon>
        <taxon>Aphididae</taxon>
        <taxon>Lachninae</taxon>
        <taxon>Cinara</taxon>
    </lineage>
</organism>
<dbReference type="PANTHER" id="PTHR14689">
    <property type="entry name" value="PHORBOL-ESTER_DAG-TYPE DOMAIN-CONTAINING PROTEIN"/>
    <property type="match status" value="1"/>
</dbReference>
<dbReference type="OrthoDB" id="309640at2759"/>
<proteinExistence type="predicted"/>
<gene>
    <name evidence="1" type="ORF">CINCED_3A002347</name>
</gene>
<dbReference type="PANTHER" id="PTHR14689:SF0">
    <property type="entry name" value="COILED-COIL DOMAIN-CONTAINING PROTEIN 82"/>
    <property type="match status" value="1"/>
</dbReference>
<evidence type="ECO:0000313" key="2">
    <source>
        <dbReference type="Proteomes" id="UP000325440"/>
    </source>
</evidence>
<protein>
    <submittedName>
        <fullName evidence="1">Uncharacterized protein</fullName>
    </submittedName>
</protein>
<keyword evidence="2" id="KW-1185">Reference proteome</keyword>
<dbReference type="GO" id="GO:0005634">
    <property type="term" value="C:nucleus"/>
    <property type="evidence" value="ECO:0007669"/>
    <property type="project" value="TreeGrafter"/>
</dbReference>
<name>A0A5E4NGE9_9HEMI</name>
<evidence type="ECO:0000313" key="1">
    <source>
        <dbReference type="EMBL" id="VVC43988.1"/>
    </source>
</evidence>
<dbReference type="Proteomes" id="UP000325440">
    <property type="component" value="Unassembled WGS sequence"/>
</dbReference>
<sequence>MIIKRKVFDAGSSGSYSNQTNKNAHNLRKNWPKTQKHKITTKKNYIIHKDAKRIMESKQIPTANQSNKFYPGTFIIHQKDKVKACPELWRINGNSLLQKYVPFKNNIGKILYKSVSVYSKWDKDYEHLYRKASISLLNIPGQPGHIYSKWDKDYEHLYRKASISLLNIPGQPGHIVDLKRDPKQEPKLITSKQEDIKTTKRYYINHNGAKGRTENTQSPTESQSNKFCPGTFVIHKRDKVKAYPELWRINGVSSLQKYVPYKNNIGKVLYRNISFYSKWAKGYEHLYCIASVSVVKIPGQAGHIVHLKRVPRKQKIIKTTKRYYINNKVAKGRTENSKNTTASQSNKFNPGTFVIYKRDKVKAYPELWRINGVSSLQKDKVKAYPELWRINGVSSLQKYVPYKNNIGKILYKSVSVYSKWDKDYEHLYRKASVSLLNIPGQPGHIVDLKRDPKQEPKLVPRKQEDIKKTKKNYTIDKDAKRIMESKQSPTANQSIKFYVGTCILYMVNN</sequence>
<reference evidence="1 2" key="1">
    <citation type="submission" date="2019-08" db="EMBL/GenBank/DDBJ databases">
        <authorList>
            <person name="Alioto T."/>
            <person name="Alioto T."/>
            <person name="Gomez Garrido J."/>
        </authorList>
    </citation>
    <scope>NUCLEOTIDE SEQUENCE [LARGE SCALE GENOMIC DNA]</scope>
</reference>
<accession>A0A5E4NGE9</accession>
<dbReference type="AlphaFoldDB" id="A0A5E4NGE9"/>
<dbReference type="EMBL" id="CABPRJ010002374">
    <property type="protein sequence ID" value="VVC43988.1"/>
    <property type="molecule type" value="Genomic_DNA"/>
</dbReference>